<comment type="caution">
    <text evidence="1">The sequence shown here is derived from an EMBL/GenBank/DDBJ whole genome shotgun (WGS) entry which is preliminary data.</text>
</comment>
<keyword evidence="2" id="KW-1185">Reference proteome</keyword>
<evidence type="ECO:0000313" key="1">
    <source>
        <dbReference type="EMBL" id="KAI4841347.1"/>
    </source>
</evidence>
<dbReference type="Proteomes" id="UP001056978">
    <property type="component" value="Chromosome 1"/>
</dbReference>
<proteinExistence type="predicted"/>
<name>A0ACB9YFJ1_PLABR</name>
<dbReference type="EMBL" id="CM043769">
    <property type="protein sequence ID" value="KAI4841347.1"/>
    <property type="molecule type" value="Genomic_DNA"/>
</dbReference>
<accession>A0ACB9YFJ1</accession>
<sequence>MKQKIKLLLFIKIVEYMSSTWILRFNNHMINYNNYLEKNYIFSRTLCVRNCRLLENCKKRNNSNIMDLTDDMSQNGEYENRNIYYNEKGASTKNKRSNRNSLNNASEQKQITKNKSSIFETKKYSHLEKKIFKELVYMDFLKNSRTLNDRIYKNIIIKKYGLRIALPLLLFLFLLVVFIAELTLGLSGNESLLSYFGLKKQPLENLVKKEPWSKILIPLQALTSFWEHSDSLGPRATCELCKSMSEGVSDACILGRFFRFLICFVPLVILAVTFISWIMYYHKKTKKYEKIKFRKR</sequence>
<organism evidence="1 2">
    <name type="scientific">Plasmodium brasilianum</name>
    <dbReference type="NCBI Taxonomy" id="5824"/>
    <lineage>
        <taxon>Eukaryota</taxon>
        <taxon>Sar</taxon>
        <taxon>Alveolata</taxon>
        <taxon>Apicomplexa</taxon>
        <taxon>Aconoidasida</taxon>
        <taxon>Haemosporida</taxon>
        <taxon>Plasmodiidae</taxon>
        <taxon>Plasmodium</taxon>
        <taxon>Plasmodium (Plasmodium)</taxon>
    </lineage>
</organism>
<protein>
    <submittedName>
        <fullName evidence="1">Uncharacterized protein</fullName>
    </submittedName>
</protein>
<evidence type="ECO:0000313" key="2">
    <source>
        <dbReference type="Proteomes" id="UP001056978"/>
    </source>
</evidence>
<gene>
    <name evidence="1" type="ORF">MKS88_000588</name>
</gene>
<reference evidence="1" key="1">
    <citation type="submission" date="2022-06" db="EMBL/GenBank/DDBJ databases">
        <title>The First Complete Genome of the Simian Malaria Parasite Plasmodium brasilianum.</title>
        <authorList>
            <person name="Bajic M."/>
            <person name="Ravishankar S."/>
        </authorList>
    </citation>
    <scope>NUCLEOTIDE SEQUENCE</scope>
    <source>
        <strain evidence="1">Bolivian I</strain>
    </source>
</reference>